<feature type="transmembrane region" description="Helical" evidence="1">
    <location>
        <begin position="12"/>
        <end position="35"/>
    </location>
</feature>
<evidence type="ECO:0000259" key="2">
    <source>
        <dbReference type="PROSITE" id="PS51782"/>
    </source>
</evidence>
<dbReference type="RefSeq" id="WP_314795587.1">
    <property type="nucleotide sequence ID" value="NZ_CP130319.1"/>
</dbReference>
<dbReference type="Pfam" id="PF01476">
    <property type="entry name" value="LysM"/>
    <property type="match status" value="1"/>
</dbReference>
<dbReference type="AlphaFoldDB" id="A0AA96LJS9"/>
<name>A0AA96LJS9_9BACL</name>
<keyword evidence="1" id="KW-0812">Transmembrane</keyword>
<keyword evidence="1" id="KW-1133">Transmembrane helix</keyword>
<dbReference type="CDD" id="cd00118">
    <property type="entry name" value="LysM"/>
    <property type="match status" value="1"/>
</dbReference>
<evidence type="ECO:0000313" key="4">
    <source>
        <dbReference type="Proteomes" id="UP001304650"/>
    </source>
</evidence>
<dbReference type="Gene3D" id="3.10.350.10">
    <property type="entry name" value="LysM domain"/>
    <property type="match status" value="1"/>
</dbReference>
<dbReference type="EMBL" id="CP130319">
    <property type="protein sequence ID" value="WNR42278.1"/>
    <property type="molecule type" value="Genomic_DNA"/>
</dbReference>
<keyword evidence="4" id="KW-1185">Reference proteome</keyword>
<protein>
    <submittedName>
        <fullName evidence="3">LysM peptidoglycan-binding domain-containing protein</fullName>
    </submittedName>
</protein>
<evidence type="ECO:0000313" key="3">
    <source>
        <dbReference type="EMBL" id="WNR42278.1"/>
    </source>
</evidence>
<dbReference type="SUPFAM" id="SSF54106">
    <property type="entry name" value="LysM domain"/>
    <property type="match status" value="1"/>
</dbReference>
<proteinExistence type="predicted"/>
<feature type="domain" description="LysM" evidence="2">
    <location>
        <begin position="59"/>
        <end position="109"/>
    </location>
</feature>
<dbReference type="SMART" id="SM00257">
    <property type="entry name" value="LysM"/>
    <property type="match status" value="1"/>
</dbReference>
<keyword evidence="1" id="KW-0472">Membrane</keyword>
<gene>
    <name evidence="3" type="ORF">MJB10_14140</name>
</gene>
<dbReference type="Proteomes" id="UP001304650">
    <property type="component" value="Chromosome"/>
</dbReference>
<accession>A0AA96LJS9</accession>
<dbReference type="InterPro" id="IPR018392">
    <property type="entry name" value="LysM"/>
</dbReference>
<dbReference type="PROSITE" id="PS51782">
    <property type="entry name" value="LYSM"/>
    <property type="match status" value="1"/>
</dbReference>
<dbReference type="InterPro" id="IPR036779">
    <property type="entry name" value="LysM_dom_sf"/>
</dbReference>
<dbReference type="KEGG" id="proo:MJB10_14140"/>
<evidence type="ECO:0000256" key="1">
    <source>
        <dbReference type="SAM" id="Phobius"/>
    </source>
</evidence>
<reference evidence="3" key="1">
    <citation type="submission" date="2022-02" db="EMBL/GenBank/DDBJ databases">
        <title>Paenibacillus sp. MBLB1832 Whole Genome Shotgun Sequencing.</title>
        <authorList>
            <person name="Hwang C.Y."/>
            <person name="Cho E.-S."/>
            <person name="Seo M.-J."/>
        </authorList>
    </citation>
    <scope>NUCLEOTIDE SEQUENCE</scope>
    <source>
        <strain evidence="3">MBLB1832</strain>
    </source>
</reference>
<organism evidence="3 4">
    <name type="scientific">Paenibacillus roseopurpureus</name>
    <dbReference type="NCBI Taxonomy" id="2918901"/>
    <lineage>
        <taxon>Bacteria</taxon>
        <taxon>Bacillati</taxon>
        <taxon>Bacillota</taxon>
        <taxon>Bacilli</taxon>
        <taxon>Bacillales</taxon>
        <taxon>Paenibacillaceae</taxon>
        <taxon>Paenibacillus</taxon>
    </lineage>
</organism>
<sequence>MTNRRGQTILLLRFFLVAVILGTVFSFGAIVQAYAGEGSTVTSAPTQIVQVSSKASSVEKIVIQSGDTLWEVASSHKKDGESVRSYIEKLKSVNHLSSSALKEGQVLVLP</sequence>